<keyword evidence="2" id="KW-1133">Transmembrane helix</keyword>
<feature type="transmembrane region" description="Helical" evidence="2">
    <location>
        <begin position="316"/>
        <end position="339"/>
    </location>
</feature>
<feature type="transmembrane region" description="Helical" evidence="2">
    <location>
        <begin position="768"/>
        <end position="786"/>
    </location>
</feature>
<dbReference type="EMBL" id="FOVI01000018">
    <property type="protein sequence ID" value="SFO04674.1"/>
    <property type="molecule type" value="Genomic_DNA"/>
</dbReference>
<evidence type="ECO:0000313" key="3">
    <source>
        <dbReference type="EMBL" id="SFO04674.1"/>
    </source>
</evidence>
<accession>A0A1I5DZH5</accession>
<keyword evidence="4" id="KW-1185">Reference proteome</keyword>
<dbReference type="STRING" id="913024.SAMN05421741_11820"/>
<feature type="transmembrane region" description="Helical" evidence="2">
    <location>
        <begin position="271"/>
        <end position="296"/>
    </location>
</feature>
<sequence length="900" mass="96491">MGLAQINIRFRANLEELSSQLQNAQREIKKQGEQMQKYGKTLSTYVTLPLLAAGTAAFSMAADFEDALGATDQTFKKSSDAVQKWAEGLPTYYGIAKKEALEYSNMMGSMLVNIGNLTEQEAAKQSSKLIELAGDLTAMYGGTTADAVRALTGALKGNNTMLDNYGMAANDAMVKTKAMEMGLLKQGQTMDLATKQAATLALIYEQSAAAQGQAAREANGASGSMRAFKTELQNLGTEFGQVLLPVITEAIGVLNGFMKQIAATDSEQKKWIVGIAAVAAAVGPVLVVFGSFMAAVPNIISGFKTIRTAVIAMNTAFMANPIIAVTAAITALVAGSVLLDSRLSSLTNAQKELDEVTKKATQSISSEVAETRRLVAIAQNKKLSDEERTRALDKLIAKSGEHFGKLNLETIGTNAAKKATDAYTASLLKNARIKAAQEKLVEVQKRKIDLELGVSDEADPSVWQTIGSRIKSSFYQGATNSAYLLEQWKAQAKNTKVVSAELTALEKKLQQIIGVQDTVTETVEDYTPAATGAAEATGKLKKAAEDLGVVGSEKWMQAQISAMEEQKSKLDVTSEAYKNLGAQIDIYKNTLEAIQNQTKAPTVTEGSEEWYQREIQLMEEQVSKLDMTTEAYRLLSQQIAIYKKTLEMAQTIPTPVMPEPEQGTVDWYNYHINKLKEARDAVGITIEEYKRLSNEINILETTFKMQVDVEGIDKIVETKKELEGMQTIASGVSQGLTDAFSIMSDGIVGSLGDAENGMDRFKQAMIKTVIKVIAMALSSSIANAIQGGTQSGAATGPGAIVAIPTMIATLVGGVMGAFAAIPKFADGGIVSGPVLGLMGEYAGARNNPEVIAPLNKLKDLIQPSGGATNVTVQLAGGWRVQGNDLITVLDRVEKINQRKR</sequence>
<evidence type="ECO:0000313" key="4">
    <source>
        <dbReference type="Proteomes" id="UP000199036"/>
    </source>
</evidence>
<keyword evidence="2" id="KW-0812">Transmembrane</keyword>
<dbReference type="AlphaFoldDB" id="A0A1I5DZH5"/>
<proteinExistence type="predicted"/>
<keyword evidence="1" id="KW-0175">Coiled coil</keyword>
<dbReference type="RefSeq" id="WP_091524586.1">
    <property type="nucleotide sequence ID" value="NZ_FOVI01000018.1"/>
</dbReference>
<dbReference type="OrthoDB" id="1414895at2"/>
<protein>
    <submittedName>
        <fullName evidence="3">Uncharacterized protein</fullName>
    </submittedName>
</protein>
<feature type="transmembrane region" description="Helical" evidence="2">
    <location>
        <begin position="798"/>
        <end position="821"/>
    </location>
</feature>
<reference evidence="4" key="1">
    <citation type="submission" date="2016-10" db="EMBL/GenBank/DDBJ databases">
        <authorList>
            <person name="Varghese N."/>
            <person name="Submissions S."/>
        </authorList>
    </citation>
    <scope>NUCLEOTIDE SEQUENCE [LARGE SCALE GENOMIC DNA]</scope>
    <source>
        <strain evidence="4">DS-12</strain>
    </source>
</reference>
<evidence type="ECO:0000256" key="1">
    <source>
        <dbReference type="SAM" id="Coils"/>
    </source>
</evidence>
<dbReference type="Proteomes" id="UP000199036">
    <property type="component" value="Unassembled WGS sequence"/>
</dbReference>
<name>A0A1I5DZH5_9FLAO</name>
<gene>
    <name evidence="3" type="ORF">SAMN05421741_11820</name>
</gene>
<organism evidence="3 4">
    <name type="scientific">Paenimyroides ummariense</name>
    <dbReference type="NCBI Taxonomy" id="913024"/>
    <lineage>
        <taxon>Bacteria</taxon>
        <taxon>Pseudomonadati</taxon>
        <taxon>Bacteroidota</taxon>
        <taxon>Flavobacteriia</taxon>
        <taxon>Flavobacteriales</taxon>
        <taxon>Flavobacteriaceae</taxon>
        <taxon>Paenimyroides</taxon>
    </lineage>
</organism>
<evidence type="ECO:0000256" key="2">
    <source>
        <dbReference type="SAM" id="Phobius"/>
    </source>
</evidence>
<keyword evidence="2" id="KW-0472">Membrane</keyword>
<feature type="coiled-coil region" evidence="1">
    <location>
        <begin position="7"/>
        <end position="41"/>
    </location>
</feature>